<gene>
    <name evidence="2" type="ORF">RSPPHO_00388</name>
</gene>
<evidence type="ECO:0000256" key="1">
    <source>
        <dbReference type="SAM" id="MobiDB-lite"/>
    </source>
</evidence>
<accession>H6SNU2</accession>
<dbReference type="HOGENOM" id="CLU_2525355_0_0_5"/>
<protein>
    <submittedName>
        <fullName evidence="2">Uncharacterized protein</fullName>
    </submittedName>
</protein>
<name>H6SNU2_PARPM</name>
<sequence length="84" mass="8228">MTTVKRSAGTGGAGEGAAVGAKPAPPSKRPALAPPTTPTSKVPAAAKKARRPKGSRGGAGFLRFFAGIDTDPAKGGTLACHVFA</sequence>
<evidence type="ECO:0000313" key="2">
    <source>
        <dbReference type="EMBL" id="CCG07014.1"/>
    </source>
</evidence>
<reference evidence="2 3" key="1">
    <citation type="submission" date="2012-02" db="EMBL/GenBank/DDBJ databases">
        <title>Shotgun genome sequence of Phaeospirillum photometricum DSM 122.</title>
        <authorList>
            <person name="Duquesne K."/>
            <person name="Sturgis J."/>
        </authorList>
    </citation>
    <scope>NUCLEOTIDE SEQUENCE [LARGE SCALE GENOMIC DNA]</scope>
    <source>
        <strain evidence="3">DSM122</strain>
    </source>
</reference>
<feature type="compositionally biased region" description="Pro residues" evidence="1">
    <location>
        <begin position="23"/>
        <end position="37"/>
    </location>
</feature>
<evidence type="ECO:0000313" key="3">
    <source>
        <dbReference type="Proteomes" id="UP000033220"/>
    </source>
</evidence>
<proteinExistence type="predicted"/>
<keyword evidence="3" id="KW-1185">Reference proteome</keyword>
<dbReference type="KEGG" id="rpm:RSPPHO_00388"/>
<dbReference type="EMBL" id="HE663493">
    <property type="protein sequence ID" value="CCG07014.1"/>
    <property type="molecule type" value="Genomic_DNA"/>
</dbReference>
<dbReference type="AlphaFoldDB" id="H6SNU2"/>
<feature type="region of interest" description="Disordered" evidence="1">
    <location>
        <begin position="1"/>
        <end position="59"/>
    </location>
</feature>
<dbReference type="Proteomes" id="UP000033220">
    <property type="component" value="Chromosome DSM 122"/>
</dbReference>
<organism evidence="2 3">
    <name type="scientific">Pararhodospirillum photometricum DSM 122</name>
    <dbReference type="NCBI Taxonomy" id="1150469"/>
    <lineage>
        <taxon>Bacteria</taxon>
        <taxon>Pseudomonadati</taxon>
        <taxon>Pseudomonadota</taxon>
        <taxon>Alphaproteobacteria</taxon>
        <taxon>Rhodospirillales</taxon>
        <taxon>Rhodospirillaceae</taxon>
        <taxon>Pararhodospirillum</taxon>
    </lineage>
</organism>